<reference evidence="2" key="1">
    <citation type="submission" date="2020-07" db="EMBL/GenBank/DDBJ databases">
        <authorList>
            <person name="Nazaruddin N."/>
        </authorList>
    </citation>
    <scope>NUCLEOTIDE SEQUENCE</scope>
</reference>
<keyword evidence="3" id="KW-1185">Reference proteome</keyword>
<dbReference type="EMBL" id="CAJDYZ010012368">
    <property type="protein sequence ID" value="CAD1480642.1"/>
    <property type="molecule type" value="Genomic_DNA"/>
</dbReference>
<accession>A0A6V7HJD3</accession>
<dbReference type="Proteomes" id="UP000752696">
    <property type="component" value="Unassembled WGS sequence"/>
</dbReference>
<name>A0A6V7HJD3_9HYME</name>
<gene>
    <name evidence="2" type="ORF">MHI_LOCUS955209</name>
</gene>
<feature type="compositionally biased region" description="Polar residues" evidence="1">
    <location>
        <begin position="1"/>
        <end position="26"/>
    </location>
</feature>
<evidence type="ECO:0000313" key="2">
    <source>
        <dbReference type="EMBL" id="CAD1480642.1"/>
    </source>
</evidence>
<feature type="non-terminal residue" evidence="2">
    <location>
        <position position="1"/>
    </location>
</feature>
<feature type="compositionally biased region" description="Low complexity" evidence="1">
    <location>
        <begin position="27"/>
        <end position="40"/>
    </location>
</feature>
<organism evidence="2 3">
    <name type="scientific">Heterotrigona itama</name>
    <dbReference type="NCBI Taxonomy" id="395501"/>
    <lineage>
        <taxon>Eukaryota</taxon>
        <taxon>Metazoa</taxon>
        <taxon>Ecdysozoa</taxon>
        <taxon>Arthropoda</taxon>
        <taxon>Hexapoda</taxon>
        <taxon>Insecta</taxon>
        <taxon>Pterygota</taxon>
        <taxon>Neoptera</taxon>
        <taxon>Endopterygota</taxon>
        <taxon>Hymenoptera</taxon>
        <taxon>Apocrita</taxon>
        <taxon>Aculeata</taxon>
        <taxon>Apoidea</taxon>
        <taxon>Anthophila</taxon>
        <taxon>Apidae</taxon>
        <taxon>Heterotrigona</taxon>
    </lineage>
</organism>
<evidence type="ECO:0000313" key="3">
    <source>
        <dbReference type="Proteomes" id="UP000752696"/>
    </source>
</evidence>
<feature type="region of interest" description="Disordered" evidence="1">
    <location>
        <begin position="1"/>
        <end position="48"/>
    </location>
</feature>
<proteinExistence type="predicted"/>
<sequence length="99" mass="11592">NATQSNKKTQIKITNPSRVTHQHISNKTQYQTKTQVTKSQNTKPLPIYEHGNINHAKILDAFREKYNNAFQIKFTFNKLKIMFANLNDFTENYLPEGKH</sequence>
<comment type="caution">
    <text evidence="2">The sequence shown here is derived from an EMBL/GenBank/DDBJ whole genome shotgun (WGS) entry which is preliminary data.</text>
</comment>
<protein>
    <submittedName>
        <fullName evidence="2">Uncharacterized protein</fullName>
    </submittedName>
</protein>
<dbReference type="AlphaFoldDB" id="A0A6V7HJD3"/>
<dbReference type="OrthoDB" id="10593103at2759"/>
<evidence type="ECO:0000256" key="1">
    <source>
        <dbReference type="SAM" id="MobiDB-lite"/>
    </source>
</evidence>